<comment type="caution">
    <text evidence="3">The sequence shown here is derived from an EMBL/GenBank/DDBJ whole genome shotgun (WGS) entry which is preliminary data.</text>
</comment>
<feature type="transmembrane region" description="Helical" evidence="2">
    <location>
        <begin position="552"/>
        <end position="569"/>
    </location>
</feature>
<protein>
    <submittedName>
        <fullName evidence="3">Uncharacterized protein</fullName>
    </submittedName>
</protein>
<organism evidence="3 4">
    <name type="scientific">Micromonospora parva</name>
    <dbReference type="NCBI Taxonomy" id="1464048"/>
    <lineage>
        <taxon>Bacteria</taxon>
        <taxon>Bacillati</taxon>
        <taxon>Actinomycetota</taxon>
        <taxon>Actinomycetes</taxon>
        <taxon>Micromonosporales</taxon>
        <taxon>Micromonosporaceae</taxon>
        <taxon>Micromonospora</taxon>
    </lineage>
</organism>
<accession>A0ABW6VVP5</accession>
<feature type="transmembrane region" description="Helical" evidence="2">
    <location>
        <begin position="70"/>
        <end position="87"/>
    </location>
</feature>
<feature type="transmembrane region" description="Helical" evidence="2">
    <location>
        <begin position="39"/>
        <end position="58"/>
    </location>
</feature>
<evidence type="ECO:0000256" key="1">
    <source>
        <dbReference type="SAM" id="MobiDB-lite"/>
    </source>
</evidence>
<dbReference type="RefSeq" id="WP_156057668.1">
    <property type="nucleotide sequence ID" value="NZ_JBIAZM010000003.1"/>
</dbReference>
<reference evidence="3 4" key="1">
    <citation type="submission" date="2024-10" db="EMBL/GenBank/DDBJ databases">
        <title>The Natural Products Discovery Center: Release of the First 8490 Sequenced Strains for Exploring Actinobacteria Biosynthetic Diversity.</title>
        <authorList>
            <person name="Kalkreuter E."/>
            <person name="Kautsar S.A."/>
            <person name="Yang D."/>
            <person name="Bader C.D."/>
            <person name="Teijaro C.N."/>
            <person name="Fluegel L."/>
            <person name="Davis C.M."/>
            <person name="Simpson J.R."/>
            <person name="Lauterbach L."/>
            <person name="Steele A.D."/>
            <person name="Gui C."/>
            <person name="Meng S."/>
            <person name="Li G."/>
            <person name="Viehrig K."/>
            <person name="Ye F."/>
            <person name="Su P."/>
            <person name="Kiefer A.F."/>
            <person name="Nichols A."/>
            <person name="Cepeda A.J."/>
            <person name="Yan W."/>
            <person name="Fan B."/>
            <person name="Jiang Y."/>
            <person name="Adhikari A."/>
            <person name="Zheng C.-J."/>
            <person name="Schuster L."/>
            <person name="Cowan T.M."/>
            <person name="Smanski M.J."/>
            <person name="Chevrette M.G."/>
            <person name="De Carvalho L.P.S."/>
            <person name="Shen B."/>
        </authorList>
    </citation>
    <scope>NUCLEOTIDE SEQUENCE [LARGE SCALE GENOMIC DNA]</scope>
    <source>
        <strain evidence="3 4">NPDC000140</strain>
    </source>
</reference>
<keyword evidence="4" id="KW-1185">Reference proteome</keyword>
<dbReference type="Proteomes" id="UP001602287">
    <property type="component" value="Unassembled WGS sequence"/>
</dbReference>
<proteinExistence type="predicted"/>
<feature type="transmembrane region" description="Helical" evidence="2">
    <location>
        <begin position="581"/>
        <end position="604"/>
    </location>
</feature>
<sequence length="672" mass="73813">MDVVSSLKHAPAAQEAEPAGKSSSARVTAERKVVSPPSALSVFVTCILMALLFVFVIVGTPDRWGADLRWALRALAALTLGLLLVIHTRRRYVLPQRTSHRSTKVWGLPEYQVNVLQRTAGQAQISNTSDNAGPAQARIFASAVIYPAHVRQRLTERYDPGQRTLTQLVTIDAQLPSRDVQRLLNTADTATLPRPGIPAQRTTTGNEGFEGGRSDATDATQHPAVILFPVLVPRKGEMVDNLRVLAADGSAVPVLSYRQYLQLVAKVLRTLLDIAYGEDISNGRHPDALDAERTALQAVMRRATTTSDEPDDSEGSNALYRAGHANGRTKLANPAALKLAAQLIKKLSSHYAVVAAVPCPVDGRFVVSYERMMTPTLALAPLSEGILSWLKARARLLLGSRPVDFSISLDNAWTTQSYHLIIDCQDGVFVGVQEAQELVGYLNAHWNDRQSRLEQSFAQEKSGPLLELTTPPPYYRFRRRAGQRYAHFYTRFFPEPREKLPNGDRIPDVRFRFYEVPPGSVFRALIASTAAALLIWLIGFVTSRDPDPGTDVPAFLLVFPAVAAAWLGFDSQPRRLLEGTLAARISLLATVLCSIAASGLFMVYKAELPLLQWKVPADMQILGITSMAWSALMLLALLNASTTGYAYLARTWEFIHLSGRTDGFGGPKEHLH</sequence>
<feature type="region of interest" description="Disordered" evidence="1">
    <location>
        <begin position="1"/>
        <end position="27"/>
    </location>
</feature>
<dbReference type="EMBL" id="JBIAZM010000003">
    <property type="protein sequence ID" value="MFF5200114.1"/>
    <property type="molecule type" value="Genomic_DNA"/>
</dbReference>
<keyword evidence="2" id="KW-0472">Membrane</keyword>
<gene>
    <name evidence="3" type="ORF">ACFY3B_10965</name>
</gene>
<feature type="transmembrane region" description="Helical" evidence="2">
    <location>
        <begin position="520"/>
        <end position="540"/>
    </location>
</feature>
<evidence type="ECO:0000256" key="2">
    <source>
        <dbReference type="SAM" id="Phobius"/>
    </source>
</evidence>
<keyword evidence="2" id="KW-0812">Transmembrane</keyword>
<keyword evidence="2" id="KW-1133">Transmembrane helix</keyword>
<name>A0ABW6VVP5_9ACTN</name>
<evidence type="ECO:0000313" key="4">
    <source>
        <dbReference type="Proteomes" id="UP001602287"/>
    </source>
</evidence>
<feature type="transmembrane region" description="Helical" evidence="2">
    <location>
        <begin position="624"/>
        <end position="648"/>
    </location>
</feature>
<evidence type="ECO:0000313" key="3">
    <source>
        <dbReference type="EMBL" id="MFF5200114.1"/>
    </source>
</evidence>